<protein>
    <recommendedName>
        <fullName evidence="3">Excisionase family DNA binding protein</fullName>
    </recommendedName>
</protein>
<dbReference type="AlphaFoldDB" id="A0A4Q7L1A6"/>
<sequence>MTALETVLAKAGLRVNAVEFLHLVEDAAKRLSPPNPDPTDYFSSEQRDALGEVGLDLSPRRPDEIDARARTVAAQTVLRDSALTVLDAARKLGVDDSRIRHRLAAGRLVGWKDRGGWRLPAWQFTSSGVLPGLETVLAAVPDDQPPLVVAAFVTTPQEDLRINGSPATPRQWLLAGGEPQRVAELAAVLGIPA</sequence>
<dbReference type="RefSeq" id="WP_130343160.1">
    <property type="nucleotide sequence ID" value="NZ_SGWQ01000002.1"/>
</dbReference>
<accession>A0A4Q7L1A6</accession>
<evidence type="ECO:0000313" key="1">
    <source>
        <dbReference type="EMBL" id="RZS43289.1"/>
    </source>
</evidence>
<evidence type="ECO:0000313" key="2">
    <source>
        <dbReference type="Proteomes" id="UP000294257"/>
    </source>
</evidence>
<comment type="caution">
    <text evidence="1">The sequence shown here is derived from an EMBL/GenBank/DDBJ whole genome shotgun (WGS) entry which is preliminary data.</text>
</comment>
<proteinExistence type="predicted"/>
<evidence type="ECO:0008006" key="3">
    <source>
        <dbReference type="Google" id="ProtNLM"/>
    </source>
</evidence>
<dbReference type="OrthoDB" id="511178at2"/>
<keyword evidence="2" id="KW-1185">Reference proteome</keyword>
<name>A0A4Q7L1A6_9PSEU</name>
<dbReference type="EMBL" id="SGWQ01000002">
    <property type="protein sequence ID" value="RZS43289.1"/>
    <property type="molecule type" value="Genomic_DNA"/>
</dbReference>
<organism evidence="1 2">
    <name type="scientific">Herbihabitans rhizosphaerae</name>
    <dbReference type="NCBI Taxonomy" id="1872711"/>
    <lineage>
        <taxon>Bacteria</taxon>
        <taxon>Bacillati</taxon>
        <taxon>Actinomycetota</taxon>
        <taxon>Actinomycetes</taxon>
        <taxon>Pseudonocardiales</taxon>
        <taxon>Pseudonocardiaceae</taxon>
        <taxon>Herbihabitans</taxon>
    </lineage>
</organism>
<dbReference type="Proteomes" id="UP000294257">
    <property type="component" value="Unassembled WGS sequence"/>
</dbReference>
<gene>
    <name evidence="1" type="ORF">EV193_102268</name>
</gene>
<reference evidence="1 2" key="1">
    <citation type="submission" date="2019-02" db="EMBL/GenBank/DDBJ databases">
        <title>Genomic Encyclopedia of Type Strains, Phase IV (KMG-IV): sequencing the most valuable type-strain genomes for metagenomic binning, comparative biology and taxonomic classification.</title>
        <authorList>
            <person name="Goeker M."/>
        </authorList>
    </citation>
    <scope>NUCLEOTIDE SEQUENCE [LARGE SCALE GENOMIC DNA]</scope>
    <source>
        <strain evidence="1 2">DSM 101727</strain>
    </source>
</reference>